<feature type="binding site" evidence="9">
    <location>
        <position position="344"/>
    </location>
    <ligand>
        <name>ATP</name>
        <dbReference type="ChEBI" id="CHEBI:30616"/>
    </ligand>
</feature>
<dbReference type="Pfam" id="PF13589">
    <property type="entry name" value="HATPase_c_3"/>
    <property type="match status" value="1"/>
</dbReference>
<comment type="subcellular location">
    <subcellularLocation>
        <location evidence="1 8">Cytoplasm</location>
    </subcellularLocation>
</comment>
<dbReference type="PRINTS" id="PR00775">
    <property type="entry name" value="HEATSHOCK90"/>
</dbReference>
<dbReference type="InterPro" id="IPR001404">
    <property type="entry name" value="Hsp90_fam"/>
</dbReference>
<dbReference type="HAMAP" id="MF_00505">
    <property type="entry name" value="HSP90"/>
    <property type="match status" value="1"/>
</dbReference>
<dbReference type="SUPFAM" id="SSF110942">
    <property type="entry name" value="HSP90 C-terminal domain"/>
    <property type="match status" value="1"/>
</dbReference>
<dbReference type="SUPFAM" id="SSF54211">
    <property type="entry name" value="Ribosomal protein S5 domain 2-like"/>
    <property type="match status" value="2"/>
</dbReference>
<feature type="binding site" evidence="9">
    <location>
        <position position="173"/>
    </location>
    <ligand>
        <name>ATP</name>
        <dbReference type="ChEBI" id="CHEBI:30616"/>
    </ligand>
</feature>
<comment type="function">
    <text evidence="8">Molecular chaperone. Has ATPase activity.</text>
</comment>
<dbReference type="GO" id="GO:0051082">
    <property type="term" value="F:unfolded protein binding"/>
    <property type="evidence" value="ECO:0007669"/>
    <property type="project" value="UniProtKB-UniRule"/>
</dbReference>
<dbReference type="EMBL" id="JACCKX010000001">
    <property type="protein sequence ID" value="NZA01592.1"/>
    <property type="molecule type" value="Genomic_DNA"/>
</dbReference>
<evidence type="ECO:0000256" key="8">
    <source>
        <dbReference type="HAMAP-Rule" id="MF_00505"/>
    </source>
</evidence>
<keyword evidence="13" id="KW-1185">Reference proteome</keyword>
<dbReference type="InterPro" id="IPR003594">
    <property type="entry name" value="HATPase_dom"/>
</dbReference>
<keyword evidence="3 8" id="KW-0963">Cytoplasm</keyword>
<feature type="binding site" evidence="9">
    <location>
        <position position="37"/>
    </location>
    <ligand>
        <name>ATP</name>
        <dbReference type="ChEBI" id="CHEBI:30616"/>
    </ligand>
</feature>
<feature type="binding site" evidence="9">
    <location>
        <begin position="121"/>
        <end position="126"/>
    </location>
    <ligand>
        <name>ATP</name>
        <dbReference type="ChEBI" id="CHEBI:30616"/>
    </ligand>
</feature>
<feature type="region of interest" description="A; substrate-binding" evidence="8">
    <location>
        <begin position="1"/>
        <end position="344"/>
    </location>
</feature>
<evidence type="ECO:0000313" key="13">
    <source>
        <dbReference type="Proteomes" id="UP000589716"/>
    </source>
</evidence>
<dbReference type="PIRSF" id="PIRSF002583">
    <property type="entry name" value="Hsp90"/>
    <property type="match status" value="1"/>
</dbReference>
<keyword evidence="7 8" id="KW-0143">Chaperone</keyword>
<dbReference type="NCBIfam" id="NF003555">
    <property type="entry name" value="PRK05218.1"/>
    <property type="match status" value="1"/>
</dbReference>
<dbReference type="GO" id="GO:0005737">
    <property type="term" value="C:cytoplasm"/>
    <property type="evidence" value="ECO:0007669"/>
    <property type="project" value="UniProtKB-SubCell"/>
</dbReference>
<evidence type="ECO:0000256" key="2">
    <source>
        <dbReference type="ARBA" id="ARBA00008239"/>
    </source>
</evidence>
<feature type="domain" description="Histidine kinase/HSP90-like ATPase" evidence="11">
    <location>
        <begin position="26"/>
        <end position="183"/>
    </location>
</feature>
<dbReference type="Proteomes" id="UP000589716">
    <property type="component" value="Unassembled WGS sequence"/>
</dbReference>
<feature type="binding site" evidence="9">
    <location>
        <position position="84"/>
    </location>
    <ligand>
        <name>ATP</name>
        <dbReference type="ChEBI" id="CHEBI:30616"/>
    </ligand>
</feature>
<dbReference type="SUPFAM" id="SSF55874">
    <property type="entry name" value="ATPase domain of HSP90 chaperone/DNA topoisomerase II/histidine kinase"/>
    <property type="match status" value="1"/>
</dbReference>
<dbReference type="Gene3D" id="3.40.50.11260">
    <property type="match status" value="1"/>
</dbReference>
<feature type="binding site" evidence="9">
    <location>
        <position position="79"/>
    </location>
    <ligand>
        <name>ATP</name>
        <dbReference type="ChEBI" id="CHEBI:30616"/>
    </ligand>
</feature>
<evidence type="ECO:0000256" key="7">
    <source>
        <dbReference type="ARBA" id="ARBA00023186"/>
    </source>
</evidence>
<comment type="caution">
    <text evidence="8">Lacks conserved residue(s) required for the propagation of feature annotation.</text>
</comment>
<comment type="similarity">
    <text evidence="2 8">Belongs to the heat shock protein 90 family.</text>
</comment>
<feature type="binding site" evidence="9">
    <location>
        <position position="98"/>
    </location>
    <ligand>
        <name>ATP</name>
        <dbReference type="ChEBI" id="CHEBI:30616"/>
    </ligand>
</feature>
<evidence type="ECO:0000256" key="1">
    <source>
        <dbReference type="ARBA" id="ARBA00004496"/>
    </source>
</evidence>
<dbReference type="AlphaFoldDB" id="A0A853IMT8"/>
<dbReference type="CDD" id="cd16927">
    <property type="entry name" value="HATPase_Hsp90-like"/>
    <property type="match status" value="1"/>
</dbReference>
<dbReference type="GO" id="GO:0005524">
    <property type="term" value="F:ATP binding"/>
    <property type="evidence" value="ECO:0007669"/>
    <property type="project" value="UniProtKB-UniRule"/>
</dbReference>
<dbReference type="SMART" id="SM00387">
    <property type="entry name" value="HATPase_c"/>
    <property type="match status" value="1"/>
</dbReference>
<evidence type="ECO:0000256" key="9">
    <source>
        <dbReference type="PIRSR" id="PIRSR002583-1"/>
    </source>
</evidence>
<protein>
    <recommendedName>
        <fullName evidence="8">Chaperone protein HtpG</fullName>
    </recommendedName>
    <alternativeName>
        <fullName evidence="8">Heat shock protein HtpG</fullName>
    </alternativeName>
    <alternativeName>
        <fullName evidence="8">High temperature protein G</fullName>
    </alternativeName>
</protein>
<dbReference type="Gene3D" id="3.30.230.80">
    <property type="match status" value="1"/>
</dbReference>
<feature type="region of interest" description="C" evidence="8">
    <location>
        <begin position="626"/>
        <end position="697"/>
    </location>
</feature>
<feature type="region of interest" description="Disordered" evidence="10">
    <location>
        <begin position="380"/>
        <end position="419"/>
    </location>
</feature>
<keyword evidence="6 8" id="KW-0346">Stress response</keyword>
<evidence type="ECO:0000259" key="11">
    <source>
        <dbReference type="SMART" id="SM00387"/>
    </source>
</evidence>
<evidence type="ECO:0000256" key="6">
    <source>
        <dbReference type="ARBA" id="ARBA00023016"/>
    </source>
</evidence>
<dbReference type="RefSeq" id="WP_180550048.1">
    <property type="nucleotide sequence ID" value="NZ_DAIPTI010000002.1"/>
</dbReference>
<dbReference type="InterPro" id="IPR037196">
    <property type="entry name" value="HSP90_C"/>
</dbReference>
<dbReference type="Gene3D" id="3.30.565.10">
    <property type="entry name" value="Histidine kinase-like ATPase, C-terminal domain"/>
    <property type="match status" value="1"/>
</dbReference>
<feature type="compositionally biased region" description="Low complexity" evidence="10">
    <location>
        <begin position="380"/>
        <end position="391"/>
    </location>
</feature>
<gene>
    <name evidence="8 12" type="primary">htpG</name>
    <name evidence="12" type="ORF">H0I39_07125</name>
</gene>
<comment type="caution">
    <text evidence="12">The sequence shown here is derived from an EMBL/GenBank/DDBJ whole genome shotgun (WGS) entry which is preliminary data.</text>
</comment>
<name>A0A853IMT8_9BURK</name>
<dbReference type="Gene3D" id="1.20.120.790">
    <property type="entry name" value="Heat shock protein 90, C-terminal domain"/>
    <property type="match status" value="1"/>
</dbReference>
<feature type="binding site" evidence="9">
    <location>
        <begin position="99"/>
        <end position="100"/>
    </location>
    <ligand>
        <name>ATP</name>
        <dbReference type="ChEBI" id="CHEBI:30616"/>
    </ligand>
</feature>
<dbReference type="PROSITE" id="PS00298">
    <property type="entry name" value="HSP90"/>
    <property type="match status" value="1"/>
</dbReference>
<evidence type="ECO:0000313" key="12">
    <source>
        <dbReference type="EMBL" id="NZA01592.1"/>
    </source>
</evidence>
<comment type="subunit">
    <text evidence="8">Homodimer.</text>
</comment>
<reference evidence="12 13" key="1">
    <citation type="submission" date="2020-07" db="EMBL/GenBank/DDBJ databases">
        <authorList>
            <person name="Maaloum M."/>
        </authorList>
    </citation>
    <scope>NUCLEOTIDE SEQUENCE [LARGE SCALE GENOMIC DNA]</scope>
    <source>
        <strain evidence="12 13">GCS-AN-3</strain>
    </source>
</reference>
<dbReference type="InterPro" id="IPR019805">
    <property type="entry name" value="Heat_shock_protein_90_CS"/>
</dbReference>
<evidence type="ECO:0000256" key="3">
    <source>
        <dbReference type="ARBA" id="ARBA00022490"/>
    </source>
</evidence>
<dbReference type="InterPro" id="IPR020575">
    <property type="entry name" value="Hsp90_N"/>
</dbReference>
<sequence length="697" mass="76833">MSKQTHSFQAEVAQLLHLVTHSLYSNKEIFLRELISNASDACDKLRFEALADPSLYGDQPELEVRISFDKTAKTLTVTDTGIGMSEAEAIEHLGTIAKSGTKDFMNRLTGDQKADAQLIGQFGVGFYSGFIVADRITVESRRAGLPAEQGVRWVSQGAGDFEVETITRPERGTSVILHLRDDALEFADGWKLKELIGKYSDHIALPIKMEGETWEDGKEEGQPGQMVKTGAWDTVNQATALWTRPKKDITDEQYQGFYEQIAHDWQPPLAWSHNRVEGSTEYTQLLYVPSHAPFDLWDRDRKAGIKLYVRRVFIMDDAEQLLPRYLRFIKGVVDSADLPLNVSRELLQESRDVRAIREGNTRRVLGLLEDMVKAETAPGANAAAADAAPADGKVDIGSGDSTPAPEPTELPDGGVTDVVDKNEAPTAADTAAKFAEEQARDAGKYATFWREFGAVLKEGLGEDHANRERIAKLLRYASTTSDAATVSLADYKARMKEGQKAIYYITADTLAAAKNSPQLEVFKKKGIEVLLMTDRVDEWSLSYLREFDGTPLQSVAKGAVDLGDLQDEAEKKAAEEAAESVKPLLDKLKEALKEQVEDVRVTTRLVDSPACLVVKDAGMSMQLARMLKQAGQRVPDSKPVLEINAEHPLVKKLDGHAHFDDLAHILFDQALLAEGGLPDDPAAYVRRVNALLVSRAA</sequence>
<dbReference type="GO" id="GO:0140662">
    <property type="term" value="F:ATP-dependent protein folding chaperone"/>
    <property type="evidence" value="ECO:0007669"/>
    <property type="project" value="InterPro"/>
</dbReference>
<dbReference type="FunFam" id="3.30.565.10:FF:000009">
    <property type="entry name" value="Molecular chaperone HtpG"/>
    <property type="match status" value="1"/>
</dbReference>
<feature type="binding site" evidence="9">
    <location>
        <position position="33"/>
    </location>
    <ligand>
        <name>ATP</name>
        <dbReference type="ChEBI" id="CHEBI:30616"/>
    </ligand>
</feature>
<dbReference type="GO" id="GO:0016887">
    <property type="term" value="F:ATP hydrolysis activity"/>
    <property type="evidence" value="ECO:0007669"/>
    <property type="project" value="InterPro"/>
</dbReference>
<evidence type="ECO:0000256" key="4">
    <source>
        <dbReference type="ARBA" id="ARBA00022741"/>
    </source>
</evidence>
<dbReference type="Pfam" id="PF00183">
    <property type="entry name" value="HSP90"/>
    <property type="match status" value="1"/>
</dbReference>
<keyword evidence="5 8" id="KW-0067">ATP-binding</keyword>
<dbReference type="InterPro" id="IPR036890">
    <property type="entry name" value="HATPase_C_sf"/>
</dbReference>
<evidence type="ECO:0000256" key="5">
    <source>
        <dbReference type="ARBA" id="ARBA00022840"/>
    </source>
</evidence>
<keyword evidence="4 8" id="KW-0547">Nucleotide-binding</keyword>
<accession>A0A853IMT8</accession>
<evidence type="ECO:0000256" key="10">
    <source>
        <dbReference type="SAM" id="MobiDB-lite"/>
    </source>
</evidence>
<dbReference type="PANTHER" id="PTHR11528">
    <property type="entry name" value="HEAT SHOCK PROTEIN 90 FAMILY MEMBER"/>
    <property type="match status" value="1"/>
</dbReference>
<dbReference type="InterPro" id="IPR020568">
    <property type="entry name" value="Ribosomal_Su5_D2-typ_SF"/>
</dbReference>
<organism evidence="12 13">
    <name type="scientific">Ottowia beijingensis</name>
    <dbReference type="NCBI Taxonomy" id="1207057"/>
    <lineage>
        <taxon>Bacteria</taxon>
        <taxon>Pseudomonadati</taxon>
        <taxon>Pseudomonadota</taxon>
        <taxon>Betaproteobacteria</taxon>
        <taxon>Burkholderiales</taxon>
        <taxon>Comamonadaceae</taxon>
        <taxon>Ottowia</taxon>
    </lineage>
</organism>
<proteinExistence type="inferred from homology"/>